<dbReference type="AlphaFoldDB" id="A0A1V9XQ60"/>
<sequence length="167" mass="18104">MVDKTDENAERTFAKAYGRSMRRGDQLATKRLGAQSKPVFGPVRCFGHRCVGLYVGLCTSLRHGYGTLHRNGDDTLAAGGWLQPTSLGFIGQDARAILHPGQRRAQANEFNGTRICSEKTPQSRSMGSIKTCGESAPTRRLKPPAAHGMGALVPCKGERLLTGTYEQ</sequence>
<keyword evidence="3" id="KW-1185">Reference proteome</keyword>
<feature type="compositionally biased region" description="Polar residues" evidence="1">
    <location>
        <begin position="119"/>
        <end position="128"/>
    </location>
</feature>
<accession>A0A1V9XQ60</accession>
<reference evidence="2 3" key="1">
    <citation type="journal article" date="2017" name="Gigascience">
        <title>Draft genome of the honey bee ectoparasitic mite, Tropilaelaps mercedesae, is shaped by the parasitic life history.</title>
        <authorList>
            <person name="Dong X."/>
            <person name="Armstrong S.D."/>
            <person name="Xia D."/>
            <person name="Makepeace B.L."/>
            <person name="Darby A.C."/>
            <person name="Kadowaki T."/>
        </authorList>
    </citation>
    <scope>NUCLEOTIDE SEQUENCE [LARGE SCALE GENOMIC DNA]</scope>
    <source>
        <strain evidence="2">Wuxi-XJTLU</strain>
    </source>
</reference>
<organism evidence="2 3">
    <name type="scientific">Tropilaelaps mercedesae</name>
    <dbReference type="NCBI Taxonomy" id="418985"/>
    <lineage>
        <taxon>Eukaryota</taxon>
        <taxon>Metazoa</taxon>
        <taxon>Ecdysozoa</taxon>
        <taxon>Arthropoda</taxon>
        <taxon>Chelicerata</taxon>
        <taxon>Arachnida</taxon>
        <taxon>Acari</taxon>
        <taxon>Parasitiformes</taxon>
        <taxon>Mesostigmata</taxon>
        <taxon>Gamasina</taxon>
        <taxon>Dermanyssoidea</taxon>
        <taxon>Laelapidae</taxon>
        <taxon>Tropilaelaps</taxon>
    </lineage>
</organism>
<dbReference type="EMBL" id="MNPL01006066">
    <property type="protein sequence ID" value="OQR75625.1"/>
    <property type="molecule type" value="Genomic_DNA"/>
</dbReference>
<protein>
    <submittedName>
        <fullName evidence="2">Uncharacterized protein</fullName>
    </submittedName>
</protein>
<dbReference type="Proteomes" id="UP000192247">
    <property type="component" value="Unassembled WGS sequence"/>
</dbReference>
<proteinExistence type="predicted"/>
<dbReference type="InParanoid" id="A0A1V9XQ60"/>
<evidence type="ECO:0000313" key="3">
    <source>
        <dbReference type="Proteomes" id="UP000192247"/>
    </source>
</evidence>
<feature type="region of interest" description="Disordered" evidence="1">
    <location>
        <begin position="118"/>
        <end position="137"/>
    </location>
</feature>
<evidence type="ECO:0000256" key="1">
    <source>
        <dbReference type="SAM" id="MobiDB-lite"/>
    </source>
</evidence>
<name>A0A1V9XQ60_9ACAR</name>
<comment type="caution">
    <text evidence="2">The sequence shown here is derived from an EMBL/GenBank/DDBJ whole genome shotgun (WGS) entry which is preliminary data.</text>
</comment>
<evidence type="ECO:0000313" key="2">
    <source>
        <dbReference type="EMBL" id="OQR75625.1"/>
    </source>
</evidence>
<gene>
    <name evidence="2" type="ORF">BIW11_03228</name>
</gene>